<evidence type="ECO:0000313" key="2">
    <source>
        <dbReference type="Proteomes" id="UP000027120"/>
    </source>
</evidence>
<evidence type="ECO:0000313" key="1">
    <source>
        <dbReference type="EMBL" id="KDO48861.1"/>
    </source>
</evidence>
<name>A0A067ED68_CITSI</name>
<dbReference type="AlphaFoldDB" id="A0A067ED68"/>
<organism evidence="1 2">
    <name type="scientific">Citrus sinensis</name>
    <name type="common">Sweet orange</name>
    <name type="synonym">Citrus aurantium var. sinensis</name>
    <dbReference type="NCBI Taxonomy" id="2711"/>
    <lineage>
        <taxon>Eukaryota</taxon>
        <taxon>Viridiplantae</taxon>
        <taxon>Streptophyta</taxon>
        <taxon>Embryophyta</taxon>
        <taxon>Tracheophyta</taxon>
        <taxon>Spermatophyta</taxon>
        <taxon>Magnoliopsida</taxon>
        <taxon>eudicotyledons</taxon>
        <taxon>Gunneridae</taxon>
        <taxon>Pentapetalae</taxon>
        <taxon>rosids</taxon>
        <taxon>malvids</taxon>
        <taxon>Sapindales</taxon>
        <taxon>Rutaceae</taxon>
        <taxon>Aurantioideae</taxon>
        <taxon>Citrus</taxon>
    </lineage>
</organism>
<dbReference type="PANTHER" id="PTHR33240:SF8">
    <property type="entry name" value="OS03G0439900 PROTEIN"/>
    <property type="match status" value="1"/>
</dbReference>
<reference evidence="1 2" key="1">
    <citation type="submission" date="2014-04" db="EMBL/GenBank/DDBJ databases">
        <authorList>
            <consortium name="International Citrus Genome Consortium"/>
            <person name="Gmitter F."/>
            <person name="Chen C."/>
            <person name="Farmerie W."/>
            <person name="Harkins T."/>
            <person name="Desany B."/>
            <person name="Mohiuddin M."/>
            <person name="Kodira C."/>
            <person name="Borodovsky M."/>
            <person name="Lomsadze A."/>
            <person name="Burns P."/>
            <person name="Jenkins J."/>
            <person name="Prochnik S."/>
            <person name="Shu S."/>
            <person name="Chapman J."/>
            <person name="Pitluck S."/>
            <person name="Schmutz J."/>
            <person name="Rokhsar D."/>
        </authorList>
    </citation>
    <scope>NUCLEOTIDE SEQUENCE</scope>
</reference>
<sequence>MTTNQSVIQPTIPLPLKATPEEKEAHSTVYIMQGLKESNVILESNSSCQSDSKIVSFFIPLQPDSFAELQAKDDKVDLEPKSPTTIHAINGSTYDYLKKPENGEIARIVEKVMQMTLNELHSATIYGCSVSDFGGEAWHVAFEGTRLRQKKIINLLIKVGDKIASVDFLVVNAPSAYNAILGRHWLHYMEVVPSTLHQVVRCVSLTRSGTFDIKGDQMMAKQCYSIAIKPCKGTSGPKLILGERKKFAIEEKGKTIISEHILIRESVPSPK</sequence>
<gene>
    <name evidence="1" type="ORF">CISIN_1g037268mg</name>
</gene>
<proteinExistence type="predicted"/>
<dbReference type="PANTHER" id="PTHR33240">
    <property type="entry name" value="OS08G0508500 PROTEIN"/>
    <property type="match status" value="1"/>
</dbReference>
<dbReference type="EMBL" id="KK785129">
    <property type="protein sequence ID" value="KDO48861.1"/>
    <property type="molecule type" value="Genomic_DNA"/>
</dbReference>
<protein>
    <submittedName>
        <fullName evidence="1">Uncharacterized protein</fullName>
    </submittedName>
</protein>
<keyword evidence="2" id="KW-1185">Reference proteome</keyword>
<dbReference type="Proteomes" id="UP000027120">
    <property type="component" value="Unassembled WGS sequence"/>
</dbReference>
<accession>A0A067ED68</accession>